<accession>G0NEV5</accession>
<evidence type="ECO:0000259" key="8">
    <source>
        <dbReference type="PROSITE" id="PS50280"/>
    </source>
</evidence>
<feature type="domain" description="SET" evidence="8">
    <location>
        <begin position="489"/>
        <end position="606"/>
    </location>
</feature>
<dbReference type="OMA" id="NAMEISI"/>
<evidence type="ECO:0000256" key="5">
    <source>
        <dbReference type="ARBA" id="ARBA00023163"/>
    </source>
</evidence>
<feature type="region of interest" description="Disordered" evidence="7">
    <location>
        <begin position="634"/>
        <end position="660"/>
    </location>
</feature>
<dbReference type="GO" id="GO:0031507">
    <property type="term" value="P:heterochromatin formation"/>
    <property type="evidence" value="ECO:0007669"/>
    <property type="project" value="TreeGrafter"/>
</dbReference>
<dbReference type="GO" id="GO:0032259">
    <property type="term" value="P:methylation"/>
    <property type="evidence" value="ECO:0007669"/>
    <property type="project" value="UniProtKB-KW"/>
</dbReference>
<feature type="domain" description="CXC" evidence="9">
    <location>
        <begin position="380"/>
        <end position="487"/>
    </location>
</feature>
<evidence type="ECO:0000259" key="9">
    <source>
        <dbReference type="PROSITE" id="PS51633"/>
    </source>
</evidence>
<dbReference type="Gene3D" id="2.170.270.10">
    <property type="entry name" value="SET domain"/>
    <property type="match status" value="1"/>
</dbReference>
<dbReference type="PROSITE" id="PS50280">
    <property type="entry name" value="SET"/>
    <property type="match status" value="1"/>
</dbReference>
<gene>
    <name evidence="10" type="ORF">CAEBREN_22976</name>
</gene>
<keyword evidence="1" id="KW-0489">Methyltransferase</keyword>
<proteinExistence type="predicted"/>
<dbReference type="GO" id="GO:0003682">
    <property type="term" value="F:chromatin binding"/>
    <property type="evidence" value="ECO:0007669"/>
    <property type="project" value="TreeGrafter"/>
</dbReference>
<dbReference type="SUPFAM" id="SSF82199">
    <property type="entry name" value="SET domain"/>
    <property type="match status" value="1"/>
</dbReference>
<evidence type="ECO:0000313" key="11">
    <source>
        <dbReference type="Proteomes" id="UP000008068"/>
    </source>
</evidence>
<feature type="coiled-coil region" evidence="6">
    <location>
        <begin position="28"/>
        <end position="55"/>
    </location>
</feature>
<dbReference type="InterPro" id="IPR045318">
    <property type="entry name" value="EZH1/2-like"/>
</dbReference>
<dbReference type="GO" id="GO:0035098">
    <property type="term" value="C:ESC/E(Z) complex"/>
    <property type="evidence" value="ECO:0007669"/>
    <property type="project" value="TreeGrafter"/>
</dbReference>
<dbReference type="InParanoid" id="G0NEV5"/>
<evidence type="ECO:0000256" key="7">
    <source>
        <dbReference type="SAM" id="MobiDB-lite"/>
    </source>
</evidence>
<dbReference type="OrthoDB" id="6141102at2759"/>
<dbReference type="GO" id="GO:0046976">
    <property type="term" value="F:histone H3K27 methyltransferase activity"/>
    <property type="evidence" value="ECO:0007669"/>
    <property type="project" value="UniProtKB-ARBA"/>
</dbReference>
<keyword evidence="11" id="KW-1185">Reference proteome</keyword>
<evidence type="ECO:0000256" key="3">
    <source>
        <dbReference type="ARBA" id="ARBA00022691"/>
    </source>
</evidence>
<organism evidence="11">
    <name type="scientific">Caenorhabditis brenneri</name>
    <name type="common">Nematode worm</name>
    <dbReference type="NCBI Taxonomy" id="135651"/>
    <lineage>
        <taxon>Eukaryota</taxon>
        <taxon>Metazoa</taxon>
        <taxon>Ecdysozoa</taxon>
        <taxon>Nematoda</taxon>
        <taxon>Chromadorea</taxon>
        <taxon>Rhabditida</taxon>
        <taxon>Rhabditina</taxon>
        <taxon>Rhabditomorpha</taxon>
        <taxon>Rhabditoidea</taxon>
        <taxon>Rhabditidae</taxon>
        <taxon>Peloderinae</taxon>
        <taxon>Caenorhabditis</taxon>
    </lineage>
</organism>
<dbReference type="Pfam" id="PF00856">
    <property type="entry name" value="SET"/>
    <property type="match status" value="1"/>
</dbReference>
<dbReference type="eggNOG" id="KOG1079">
    <property type="taxonomic scope" value="Eukaryota"/>
</dbReference>
<dbReference type="EMBL" id="GL379874">
    <property type="protein sequence ID" value="EGT59104.1"/>
    <property type="molecule type" value="Genomic_DNA"/>
</dbReference>
<dbReference type="InterPro" id="IPR046341">
    <property type="entry name" value="SET_dom_sf"/>
</dbReference>
<evidence type="ECO:0000256" key="6">
    <source>
        <dbReference type="SAM" id="Coils"/>
    </source>
</evidence>
<evidence type="ECO:0000256" key="2">
    <source>
        <dbReference type="ARBA" id="ARBA00022679"/>
    </source>
</evidence>
<keyword evidence="3" id="KW-0949">S-adenosyl-L-methionine</keyword>
<keyword evidence="4" id="KW-0805">Transcription regulation</keyword>
<feature type="region of interest" description="Disordered" evidence="7">
    <location>
        <begin position="55"/>
        <end position="98"/>
    </location>
</feature>
<reference evidence="11" key="1">
    <citation type="submission" date="2011-07" db="EMBL/GenBank/DDBJ databases">
        <authorList>
            <consortium name="Caenorhabditis brenneri Sequencing and Analysis Consortium"/>
            <person name="Wilson R.K."/>
        </authorList>
    </citation>
    <scope>NUCLEOTIDE SEQUENCE [LARGE SCALE GENOMIC DNA]</scope>
    <source>
        <strain evidence="11">PB2801</strain>
    </source>
</reference>
<name>G0NEV5_CAEBE</name>
<protein>
    <submittedName>
        <fullName evidence="10">Uncharacterized protein</fullName>
    </submittedName>
</protein>
<evidence type="ECO:0000256" key="4">
    <source>
        <dbReference type="ARBA" id="ARBA00023015"/>
    </source>
</evidence>
<dbReference type="SMART" id="SM00317">
    <property type="entry name" value="SET"/>
    <property type="match status" value="1"/>
</dbReference>
<keyword evidence="6" id="KW-0175">Coiled coil</keyword>
<keyword evidence="5" id="KW-0804">Transcription</keyword>
<evidence type="ECO:0000256" key="1">
    <source>
        <dbReference type="ARBA" id="ARBA00022603"/>
    </source>
</evidence>
<dbReference type="InterPro" id="IPR026489">
    <property type="entry name" value="CXC_dom"/>
</dbReference>
<dbReference type="HOGENOM" id="CLU_014126_0_0_1"/>
<dbReference type="PANTHER" id="PTHR45747">
    <property type="entry name" value="HISTONE-LYSINE N-METHYLTRANSFERASE E(Z)"/>
    <property type="match status" value="1"/>
</dbReference>
<dbReference type="PROSITE" id="PS51633">
    <property type="entry name" value="CXC"/>
    <property type="match status" value="1"/>
</dbReference>
<feature type="compositionally biased region" description="Basic residues" evidence="7">
    <location>
        <begin position="635"/>
        <end position="646"/>
    </location>
</feature>
<evidence type="ECO:0000313" key="10">
    <source>
        <dbReference type="EMBL" id="EGT59104.1"/>
    </source>
</evidence>
<dbReference type="STRING" id="135651.G0NEV5"/>
<dbReference type="Proteomes" id="UP000008068">
    <property type="component" value="Unassembled WGS sequence"/>
</dbReference>
<dbReference type="PANTHER" id="PTHR45747:SF4">
    <property type="entry name" value="HISTONE-LYSINE N-METHYLTRANSFERASE E(Z)"/>
    <property type="match status" value="1"/>
</dbReference>
<keyword evidence="2" id="KW-0808">Transferase</keyword>
<dbReference type="AlphaFoldDB" id="G0NEV5"/>
<dbReference type="InterPro" id="IPR001214">
    <property type="entry name" value="SET_dom"/>
</dbReference>
<sequence length="660" mass="76341">MTTKCFRVGEKAELHSPKSVYSREKLTTSQINDELERIRTEFEEVEKNFRREVTEEMQNWRDTDDDDDDVQQGDGNTPMNYAEVKGTTKKRNFPESKPRKMSYYEPMVSNVNAPDLFQCSNIPFISEDTDHAIVRDIISEGFPNKIHGQYENDYDISDQKLFNLMLRLLPSTGNPDLLYYALYHTFPNCGIQEEFAELFPTLVKKFAKKEEVEQLLKLGSWKKEDSKERKSWPVGVVHPCSEANFFQKSIIVPTKRHEDACSDRCYHIVPNQSLENKLEENPNLNAIRVYISKSNTNVGRDQEFLNLLILKDDGNLVRRFCSASEKFNHKSCSEWFQFVLEFMMEPNYAQLVESLKVSDFATRLKTFEISKKLIKAECAKRKIEARKEDKHLHSFTTVADVNPCCHIGPCGPDNKFCSCTGTFCSIFCQCDVNCKRKFPGCDCAPNKCRTEACPCFRMSWECISESCKKCLHPARPSCGNHHMSSGKWKKVEVKDATNSKHGNGMFALEDIKKKEFIGEYVGERISEEERERRAHVHDITCSYDFTVPHKRGSVDSIRGGNEFRFVNHSDTPNCFTTSRVAQGMVRIGFYADRSIKKGEEMYFNYNYSKEIQELMFHMSPEQRVLKFQMEMEKRKTTKLKGSKKSRPSTSTAMDSDSDEE</sequence>